<dbReference type="EMBL" id="JBCGBG010000002">
    <property type="protein sequence ID" value="MEL7696243.1"/>
    <property type="molecule type" value="Genomic_DNA"/>
</dbReference>
<dbReference type="EMBL" id="CABWMH010000041">
    <property type="protein sequence ID" value="VXC49023.1"/>
    <property type="molecule type" value="Genomic_DNA"/>
</dbReference>
<dbReference type="EMBL" id="JABWPM010000020">
    <property type="protein sequence ID" value="NUY98056.1"/>
    <property type="molecule type" value="Genomic_DNA"/>
</dbReference>
<dbReference type="Pfam" id="PF13411">
    <property type="entry name" value="MerR_1"/>
    <property type="match status" value="1"/>
</dbReference>
<dbReference type="GeneID" id="57346711"/>
<dbReference type="InterPro" id="IPR000551">
    <property type="entry name" value="MerR-type_HTH_dom"/>
</dbReference>
<evidence type="ECO:0000259" key="2">
    <source>
        <dbReference type="Pfam" id="PF22267"/>
    </source>
</evidence>
<protein>
    <submittedName>
        <fullName evidence="4 5">Transcriptional regulator</fullName>
    </submittedName>
</protein>
<evidence type="ECO:0000313" key="8">
    <source>
        <dbReference type="Proteomes" id="UP001468095"/>
    </source>
</evidence>
<evidence type="ECO:0000313" key="6">
    <source>
        <dbReference type="Proteomes" id="UP000433737"/>
    </source>
</evidence>
<evidence type="ECO:0000313" key="4">
    <source>
        <dbReference type="EMBL" id="NUY98056.1"/>
    </source>
</evidence>
<dbReference type="RefSeq" id="WP_031374462.1">
    <property type="nucleotide sequence ID" value="NZ_JABWPE010000020.1"/>
</dbReference>
<proteinExistence type="predicted"/>
<dbReference type="Gene3D" id="1.10.1660.10">
    <property type="match status" value="1"/>
</dbReference>
<dbReference type="AlphaFoldDB" id="A0A653Z4A5"/>
<reference evidence="3 8" key="3">
    <citation type="submission" date="2024-04" db="EMBL/GenBank/DDBJ databases">
        <authorList>
            <person name="Suleimanova A.D."/>
            <person name="Pudova D.S."/>
            <person name="Shagimardanova E.I."/>
            <person name="Sharipova M.R."/>
        </authorList>
    </citation>
    <scope>NUCLEOTIDE SEQUENCE [LARGE SCALE GENOMIC DNA]</scope>
    <source>
        <strain evidence="3 8">3.1</strain>
    </source>
</reference>
<dbReference type="Proteomes" id="UP000566985">
    <property type="component" value="Unassembled WGS sequence"/>
</dbReference>
<name>A0A653Z4A5_9GAMM</name>
<evidence type="ECO:0000313" key="5">
    <source>
        <dbReference type="EMBL" id="VXC49023.1"/>
    </source>
</evidence>
<dbReference type="GO" id="GO:0003677">
    <property type="term" value="F:DNA binding"/>
    <property type="evidence" value="ECO:0007669"/>
    <property type="project" value="InterPro"/>
</dbReference>
<keyword evidence="8" id="KW-1185">Reference proteome</keyword>
<dbReference type="GO" id="GO:0006355">
    <property type="term" value="P:regulation of DNA-templated transcription"/>
    <property type="evidence" value="ECO:0007669"/>
    <property type="project" value="InterPro"/>
</dbReference>
<sequence length="259" mass="28872">MYSHTTETVCAMTGTHPANLKSWMKQGLLSPQIRQDQWSDAQLSEVRSLVALTATGATLQEIKQGQASASAISTAGWTARKGDMLWQLEFGTPLSLSRQMHKMSSDYSGDDFIFNLLRPLSDWLRADRRQGAVRRLGRFQQSVQQQADKVMRASSRSESTIPLFLEAVSVRDETEIWLEAIRLSAMGFNVDVASHTSGEPAVKTDLHQHHVMWCGAGISQTMQDYFEQQRQAGEPVMLSGPDRNLHYVATLRNKTSSAA</sequence>
<reference evidence="4 7" key="2">
    <citation type="submission" date="2020-05" db="EMBL/GenBank/DDBJ databases">
        <title>Whole Genome Sequences of Enterobacteriales Associated with the International Space Station.</title>
        <authorList>
            <person name="Bharadwaj A."/>
            <person name="Daudu R."/>
            <person name="Singh N."/>
            <person name="Wood J."/>
            <person name="Debieu M."/>
            <person name="Mason C."/>
            <person name="Wang C."/>
            <person name="Venkateswaran K."/>
        </authorList>
    </citation>
    <scope>NUCLEOTIDE SEQUENCE [LARGE SCALE GENOMIC DNA]</scope>
    <source>
        <strain evidence="4 7">IF5SW-B1</strain>
    </source>
</reference>
<evidence type="ECO:0000313" key="7">
    <source>
        <dbReference type="Proteomes" id="UP000566985"/>
    </source>
</evidence>
<dbReference type="Proteomes" id="UP001468095">
    <property type="component" value="Unassembled WGS sequence"/>
</dbReference>
<feature type="domain" description="Transcriptional regulator MlrA-like C-terminal" evidence="2">
    <location>
        <begin position="169"/>
        <end position="235"/>
    </location>
</feature>
<gene>
    <name evidence="3" type="ORF">AABB92_11330</name>
    <name evidence="4" type="ORF">HU668_16485</name>
    <name evidence="5" type="ORF">PANT111_460022</name>
</gene>
<dbReference type="InterPro" id="IPR053987">
    <property type="entry name" value="MlrA-like_C"/>
</dbReference>
<evidence type="ECO:0000313" key="3">
    <source>
        <dbReference type="EMBL" id="MEL7696243.1"/>
    </source>
</evidence>
<comment type="caution">
    <text evidence="4">The sequence shown here is derived from an EMBL/GenBank/DDBJ whole genome shotgun (WGS) entry which is preliminary data.</text>
</comment>
<organism evidence="4 7">
    <name type="scientific">Pantoea brenneri</name>
    <dbReference type="NCBI Taxonomy" id="472694"/>
    <lineage>
        <taxon>Bacteria</taxon>
        <taxon>Pseudomonadati</taxon>
        <taxon>Pseudomonadota</taxon>
        <taxon>Gammaproteobacteria</taxon>
        <taxon>Enterobacterales</taxon>
        <taxon>Erwiniaceae</taxon>
        <taxon>Pantoea</taxon>
    </lineage>
</organism>
<evidence type="ECO:0000259" key="1">
    <source>
        <dbReference type="Pfam" id="PF13411"/>
    </source>
</evidence>
<reference evidence="5 6" key="1">
    <citation type="submission" date="2019-10" db="EMBL/GenBank/DDBJ databases">
        <authorList>
            <person name="Karimi E."/>
        </authorList>
    </citation>
    <scope>NUCLEOTIDE SEQUENCE [LARGE SCALE GENOMIC DNA]</scope>
    <source>
        <strain evidence="5">Pantoea sp. 111</strain>
    </source>
</reference>
<dbReference type="Pfam" id="PF22267">
    <property type="entry name" value="MlrA_C"/>
    <property type="match status" value="1"/>
</dbReference>
<accession>A0A653Z4A5</accession>
<dbReference type="Proteomes" id="UP000433737">
    <property type="component" value="Unassembled WGS sequence"/>
</dbReference>
<feature type="domain" description="HTH merR-type" evidence="1">
    <location>
        <begin position="7"/>
        <end position="64"/>
    </location>
</feature>